<dbReference type="InParanoid" id="F7D1X5"/>
<sequence>MHPDLSPHLHTEECNVLINLLKECHKNHSILKFFGHCNDLDREMRKCLKNEPGPDLTSVPIFLYFIYGTPTTAWLDKRCHVRTRDLNRRTPGRQSGTCKLNHCATGTWRRGPRAGSTAM</sequence>
<evidence type="ECO:0000256" key="3">
    <source>
        <dbReference type="ARBA" id="ARBA00023128"/>
    </source>
</evidence>
<dbReference type="Bgee" id="ENSECAG00000000963">
    <property type="expression patterns" value="Expressed in muscle tissue and 23 other cell types or tissues"/>
</dbReference>
<proteinExistence type="inferred from homology"/>
<name>F7D1X5_HORSE</name>
<evidence type="ECO:0000256" key="2">
    <source>
        <dbReference type="ARBA" id="ARBA00007347"/>
    </source>
</evidence>
<gene>
    <name evidence="8" type="primary">CMC2</name>
</gene>
<evidence type="ECO:0000256" key="1">
    <source>
        <dbReference type="ARBA" id="ARBA00004173"/>
    </source>
</evidence>
<dbReference type="PANTHER" id="PTHR22977:SF1">
    <property type="entry name" value="COX ASSEMBLY MITOCHONDRIAL PROTEIN 2 HOMOLOG"/>
    <property type="match status" value="1"/>
</dbReference>
<reference evidence="6 7" key="1">
    <citation type="journal article" date="2009" name="Science">
        <title>Genome sequence, comparative analysis, and population genetics of the domestic horse.</title>
        <authorList>
            <consortium name="Broad Institute Genome Sequencing Platform"/>
            <consortium name="Broad Institute Whole Genome Assembly Team"/>
            <person name="Wade C.M."/>
            <person name="Giulotto E."/>
            <person name="Sigurdsson S."/>
            <person name="Zoli M."/>
            <person name="Gnerre S."/>
            <person name="Imsland F."/>
            <person name="Lear T.L."/>
            <person name="Adelson D.L."/>
            <person name="Bailey E."/>
            <person name="Bellone R.R."/>
            <person name="Bloecker H."/>
            <person name="Distl O."/>
            <person name="Edgar R.C."/>
            <person name="Garber M."/>
            <person name="Leeb T."/>
            <person name="Mauceli E."/>
            <person name="MacLeod J.N."/>
            <person name="Penedo M.C.T."/>
            <person name="Raison J.M."/>
            <person name="Sharpe T."/>
            <person name="Vogel J."/>
            <person name="Andersson L."/>
            <person name="Antczak D.F."/>
            <person name="Biagi T."/>
            <person name="Binns M.M."/>
            <person name="Chowdhary B.P."/>
            <person name="Coleman S.J."/>
            <person name="Della Valle G."/>
            <person name="Fryc S."/>
            <person name="Guerin G."/>
            <person name="Hasegawa T."/>
            <person name="Hill E.W."/>
            <person name="Jurka J."/>
            <person name="Kiialainen A."/>
            <person name="Lindgren G."/>
            <person name="Liu J."/>
            <person name="Magnani E."/>
            <person name="Mickelson J.R."/>
            <person name="Murray J."/>
            <person name="Nergadze S.G."/>
            <person name="Onofrio R."/>
            <person name="Pedroni S."/>
            <person name="Piras M.F."/>
            <person name="Raudsepp T."/>
            <person name="Rocchi M."/>
            <person name="Roeed K.H."/>
            <person name="Ryder O.A."/>
            <person name="Searle S."/>
            <person name="Skow L."/>
            <person name="Swinburne J.E."/>
            <person name="Syvaenen A.C."/>
            <person name="Tozaki T."/>
            <person name="Valberg S.J."/>
            <person name="Vaudin M."/>
            <person name="White J.R."/>
            <person name="Zody M.C."/>
            <person name="Lander E.S."/>
            <person name="Lindblad-Toh K."/>
        </authorList>
    </citation>
    <scope>NUCLEOTIDE SEQUENCE [LARGE SCALE GENOMIC DNA]</scope>
    <source>
        <strain evidence="6 7">Thoroughbred</strain>
    </source>
</reference>
<keyword evidence="7" id="KW-1185">Reference proteome</keyword>
<dbReference type="Pfam" id="PF08583">
    <property type="entry name" value="Cmc1"/>
    <property type="match status" value="1"/>
</dbReference>
<protein>
    <recommendedName>
        <fullName evidence="5">COX assembly mitochondrial protein</fullName>
    </recommendedName>
</protein>
<dbReference type="PANTHER" id="PTHR22977">
    <property type="entry name" value="COX ASSEMBLY MITOCHONDRIAL PROTEIN"/>
    <property type="match status" value="1"/>
</dbReference>
<dbReference type="GO" id="GO:0005739">
    <property type="term" value="C:mitochondrion"/>
    <property type="evidence" value="ECO:0007669"/>
    <property type="project" value="UniProtKB-SubCell"/>
</dbReference>
<organism evidence="6 7">
    <name type="scientific">Equus caballus</name>
    <name type="common">Horse</name>
    <dbReference type="NCBI Taxonomy" id="9796"/>
    <lineage>
        <taxon>Eukaryota</taxon>
        <taxon>Metazoa</taxon>
        <taxon>Chordata</taxon>
        <taxon>Craniata</taxon>
        <taxon>Vertebrata</taxon>
        <taxon>Euteleostomi</taxon>
        <taxon>Mammalia</taxon>
        <taxon>Eutheria</taxon>
        <taxon>Laurasiatheria</taxon>
        <taxon>Perissodactyla</taxon>
        <taxon>Equidae</taxon>
        <taxon>Equus</taxon>
    </lineage>
</organism>
<evidence type="ECO:0000313" key="7">
    <source>
        <dbReference type="Proteomes" id="UP000002281"/>
    </source>
</evidence>
<dbReference type="Proteomes" id="UP000002281">
    <property type="component" value="Chromosome 3"/>
</dbReference>
<evidence type="ECO:0000256" key="5">
    <source>
        <dbReference type="RuleBase" id="RU364104"/>
    </source>
</evidence>
<dbReference type="STRING" id="9796.ENSECAP00000000668"/>
<evidence type="ECO:0000313" key="6">
    <source>
        <dbReference type="Ensembl" id="ENSECAP00000000668.2"/>
    </source>
</evidence>
<keyword evidence="3 5" id="KW-0496">Mitochondrion</keyword>
<accession>F7D1X5</accession>
<dbReference type="PaxDb" id="9796-ENSECAP00000000668"/>
<reference evidence="6" key="2">
    <citation type="submission" date="2025-08" db="UniProtKB">
        <authorList>
            <consortium name="Ensembl"/>
        </authorList>
    </citation>
    <scope>IDENTIFICATION</scope>
    <source>
        <strain evidence="6">Thoroughbred</strain>
    </source>
</reference>
<dbReference type="Ensembl" id="ENSECAT00000000830.3">
    <property type="protein sequence ID" value="ENSECAP00000000668.2"/>
    <property type="gene ID" value="ENSECAG00000000963.3"/>
</dbReference>
<dbReference type="GeneTree" id="ENSGT00390000016908"/>
<evidence type="ECO:0000256" key="4">
    <source>
        <dbReference type="ARBA" id="ARBA00023157"/>
    </source>
</evidence>
<evidence type="ECO:0000313" key="8">
    <source>
        <dbReference type="VGNC" id="VGNC:16650"/>
    </source>
</evidence>
<dbReference type="FunCoup" id="F7D1X5">
    <property type="interactions" value="482"/>
</dbReference>
<dbReference type="HOGENOM" id="CLU_169286_2_0_1"/>
<dbReference type="InterPro" id="IPR013892">
    <property type="entry name" value="Cyt_c_biogenesis_Cmc1-like"/>
</dbReference>
<dbReference type="VGNC" id="VGNC:16650">
    <property type="gene designation" value="CMC2"/>
</dbReference>
<keyword evidence="4" id="KW-1015">Disulfide bond</keyword>
<comment type="subcellular location">
    <subcellularLocation>
        <location evidence="1 5">Mitochondrion</location>
    </subcellularLocation>
</comment>
<reference evidence="6" key="3">
    <citation type="submission" date="2025-09" db="UniProtKB">
        <authorList>
            <consortium name="Ensembl"/>
        </authorList>
    </citation>
    <scope>IDENTIFICATION</scope>
    <source>
        <strain evidence="6">Thoroughbred</strain>
    </source>
</reference>
<dbReference type="PROSITE" id="PS51808">
    <property type="entry name" value="CHCH"/>
    <property type="match status" value="1"/>
</dbReference>
<dbReference type="AlphaFoldDB" id="F7D1X5"/>
<comment type="similarity">
    <text evidence="2 5">Belongs to the CMC family.</text>
</comment>